<dbReference type="InterPro" id="IPR036155">
    <property type="entry name" value="Crypto/Photolyase_N_sf"/>
</dbReference>
<feature type="site" description="Electron transfer via tryptophanyl radical" evidence="5">
    <location>
        <position position="350"/>
    </location>
</feature>
<dbReference type="AlphaFoldDB" id="A0A0L8M093"/>
<dbReference type="RefSeq" id="WP_053190146.1">
    <property type="nucleotide sequence ID" value="NZ_KQ948989.1"/>
</dbReference>
<reference evidence="10" key="1">
    <citation type="submission" date="2015-07" db="EMBL/GenBank/DDBJ databases">
        <authorList>
            <person name="Ju K.-S."/>
            <person name="Doroghazi J.R."/>
            <person name="Metcalf W.W."/>
        </authorList>
    </citation>
    <scope>NUCLEOTIDE SEQUENCE [LARGE SCALE GENOMIC DNA]</scope>
    <source>
        <strain evidence="10">NRRL 2290</strain>
    </source>
</reference>
<dbReference type="Gene3D" id="3.40.50.620">
    <property type="entry name" value="HUPs"/>
    <property type="match status" value="1"/>
</dbReference>
<proteinExistence type="inferred from homology"/>
<dbReference type="GO" id="GO:0003904">
    <property type="term" value="F:deoxyribodipyrimidine photo-lyase activity"/>
    <property type="evidence" value="ECO:0007669"/>
    <property type="project" value="TreeGrafter"/>
</dbReference>
<feature type="domain" description="Photolyase/cryptochrome alpha/beta" evidence="8">
    <location>
        <begin position="2"/>
        <end position="131"/>
    </location>
</feature>
<dbReference type="InterPro" id="IPR006050">
    <property type="entry name" value="DNA_photolyase_N"/>
</dbReference>
<dbReference type="eggNOG" id="COG0415">
    <property type="taxonomic scope" value="Bacteria"/>
</dbReference>
<feature type="site" description="Electron transfer via tryptophanyl radical" evidence="5">
    <location>
        <position position="294"/>
    </location>
</feature>
<keyword evidence="2 4" id="KW-0274">FAD</keyword>
<keyword evidence="1 4" id="KW-0285">Flavoprotein</keyword>
<dbReference type="InterPro" id="IPR002081">
    <property type="entry name" value="Cryptochrome/DNA_photolyase_1"/>
</dbReference>
<dbReference type="PROSITE" id="PS51645">
    <property type="entry name" value="PHR_CRY_ALPHA_BETA"/>
    <property type="match status" value="1"/>
</dbReference>
<keyword evidence="10" id="KW-1185">Reference proteome</keyword>
<comment type="similarity">
    <text evidence="6">Belongs to the DNA photolyase family.</text>
</comment>
<feature type="site" description="Electron transfer via tryptophanyl radical" evidence="5">
    <location>
        <position position="373"/>
    </location>
</feature>
<dbReference type="InterPro" id="IPR036134">
    <property type="entry name" value="Crypto/Photolyase_FAD-like_sf"/>
</dbReference>
<dbReference type="EMBL" id="LGUS01000001">
    <property type="protein sequence ID" value="KOG43729.1"/>
    <property type="molecule type" value="Genomic_DNA"/>
</dbReference>
<dbReference type="GO" id="GO:0071949">
    <property type="term" value="F:FAD binding"/>
    <property type="evidence" value="ECO:0007669"/>
    <property type="project" value="TreeGrafter"/>
</dbReference>
<evidence type="ECO:0000313" key="9">
    <source>
        <dbReference type="EMBL" id="KOG43729.1"/>
    </source>
</evidence>
<dbReference type="GO" id="GO:0006139">
    <property type="term" value="P:nucleobase-containing compound metabolic process"/>
    <property type="evidence" value="ECO:0007669"/>
    <property type="project" value="UniProtKB-ARBA"/>
</dbReference>
<dbReference type="SUPFAM" id="SSF52425">
    <property type="entry name" value="Cryptochrome/photolyase, N-terminal domain"/>
    <property type="match status" value="1"/>
</dbReference>
<dbReference type="InterPro" id="IPR014729">
    <property type="entry name" value="Rossmann-like_a/b/a_fold"/>
</dbReference>
<evidence type="ECO:0000256" key="1">
    <source>
        <dbReference type="ARBA" id="ARBA00022630"/>
    </source>
</evidence>
<keyword evidence="3 6" id="KW-0157">Chromophore</keyword>
<dbReference type="InterPro" id="IPR018394">
    <property type="entry name" value="DNA_photolyase_1_CS_C"/>
</dbReference>
<dbReference type="Pfam" id="PF03441">
    <property type="entry name" value="FAD_binding_7"/>
    <property type="match status" value="1"/>
</dbReference>
<dbReference type="PANTHER" id="PTHR11455">
    <property type="entry name" value="CRYPTOCHROME"/>
    <property type="match status" value="1"/>
</dbReference>
<feature type="binding site" evidence="4">
    <location>
        <begin position="363"/>
        <end position="365"/>
    </location>
    <ligand>
        <name>FAD</name>
        <dbReference type="ChEBI" id="CHEBI:57692"/>
    </ligand>
</feature>
<dbReference type="Gene3D" id="1.10.579.10">
    <property type="entry name" value="DNA Cyclobutane Dipyrimidine Photolyase, subunit A, domain 3"/>
    <property type="match status" value="1"/>
</dbReference>
<feature type="binding site" evidence="4">
    <location>
        <position position="218"/>
    </location>
    <ligand>
        <name>FAD</name>
        <dbReference type="ChEBI" id="CHEBI:57692"/>
    </ligand>
</feature>
<feature type="binding site" evidence="4">
    <location>
        <begin position="230"/>
        <end position="234"/>
    </location>
    <ligand>
        <name>FAD</name>
        <dbReference type="ChEBI" id="CHEBI:57692"/>
    </ligand>
</feature>
<dbReference type="Proteomes" id="UP000037251">
    <property type="component" value="Unassembled WGS sequence"/>
</dbReference>
<evidence type="ECO:0000313" key="10">
    <source>
        <dbReference type="Proteomes" id="UP000037251"/>
    </source>
</evidence>
<dbReference type="OrthoDB" id="9772484at2"/>
<dbReference type="PANTHER" id="PTHR11455:SF9">
    <property type="entry name" value="CRYPTOCHROME CIRCADIAN CLOCK 5 ISOFORM X1"/>
    <property type="match status" value="1"/>
</dbReference>
<evidence type="ECO:0000256" key="3">
    <source>
        <dbReference type="ARBA" id="ARBA00022991"/>
    </source>
</evidence>
<evidence type="ECO:0000256" key="7">
    <source>
        <dbReference type="SAM" id="MobiDB-lite"/>
    </source>
</evidence>
<dbReference type="InterPro" id="IPR005101">
    <property type="entry name" value="Cryptochr/Photolyase_FAD-bd"/>
</dbReference>
<dbReference type="PATRIC" id="fig|67356.5.peg.226"/>
<evidence type="ECO:0000256" key="6">
    <source>
        <dbReference type="RuleBase" id="RU004182"/>
    </source>
</evidence>
<name>A0A0L8M093_9ACTN</name>
<dbReference type="PRINTS" id="PR00147">
    <property type="entry name" value="DNAPHOTLYASE"/>
</dbReference>
<evidence type="ECO:0000259" key="8">
    <source>
        <dbReference type="PROSITE" id="PS51645"/>
    </source>
</evidence>
<comment type="cofactor">
    <cofactor evidence="4">
        <name>FAD</name>
        <dbReference type="ChEBI" id="CHEBI:57692"/>
    </cofactor>
    <text evidence="4">Binds 1 FAD per subunit.</text>
</comment>
<dbReference type="STRING" id="67356.AQJ84_09390"/>
<sequence>MNVSVVLFTSDLRLHDHPPLRAAGDGGRQVVPLFVRDRAVDLAGFAAANRLAFLSDCLRDLDAGLRERGGRLVMRSGDVVDQVCRVAAEADADEVHMAAEVSAFARRREERLRPALEAEGRRLHVHDTVTTAVAPGAVTPASADHFAVFTPYFRQWSAQHLRDTLAAPRAVRVPDGVGSERLPARGDVQGVSEGLASGGEREGRDRLTAWLGGGVAAYEDRHDDLAGDATSRLSPHLHFGTLSPVELVHRARLAGTPGAEAFVRQLAWRDFHRQVLAARPGAATADYRTKHDRWRSARSAREDIEAWKEGRTGYPVIDAGMRQLRHEGWMHNRARLLTACFLAKTLYVDWRIGARHFLDLLVDGDLANNQLNWQWVAGTGTDTRPNRVLNPITQAKRHDPDGVYVRRWVPELEGVEAPSVHEPWKLQGLDRATLDYPDPIIDLPDGLARFRQARERG</sequence>
<evidence type="ECO:0000256" key="5">
    <source>
        <dbReference type="PIRSR" id="PIRSR602081-2"/>
    </source>
</evidence>
<protein>
    <submittedName>
        <fullName evidence="9">Deoxyribodipyrimidine photolyase</fullName>
    </submittedName>
</protein>
<evidence type="ECO:0000256" key="2">
    <source>
        <dbReference type="ARBA" id="ARBA00022827"/>
    </source>
</evidence>
<feature type="binding site" evidence="4">
    <location>
        <position position="262"/>
    </location>
    <ligand>
        <name>FAD</name>
        <dbReference type="ChEBI" id="CHEBI:57692"/>
    </ligand>
</feature>
<organism evidence="9 10">
    <name type="scientific">Streptomyces resistomycificus</name>
    <dbReference type="NCBI Taxonomy" id="67356"/>
    <lineage>
        <taxon>Bacteria</taxon>
        <taxon>Bacillati</taxon>
        <taxon>Actinomycetota</taxon>
        <taxon>Actinomycetes</taxon>
        <taxon>Kitasatosporales</taxon>
        <taxon>Streptomycetaceae</taxon>
        <taxon>Streptomyces</taxon>
        <taxon>Streptomyces aurantiacus group</taxon>
    </lineage>
</organism>
<accession>A0A0L8M093</accession>
<dbReference type="GO" id="GO:0006950">
    <property type="term" value="P:response to stress"/>
    <property type="evidence" value="ECO:0007669"/>
    <property type="project" value="UniProtKB-ARBA"/>
</dbReference>
<comment type="caution">
    <text evidence="9">The sequence shown here is derived from an EMBL/GenBank/DDBJ whole genome shotgun (WGS) entry which is preliminary data.</text>
</comment>
<dbReference type="GO" id="GO:0003677">
    <property type="term" value="F:DNA binding"/>
    <property type="evidence" value="ECO:0007669"/>
    <property type="project" value="TreeGrafter"/>
</dbReference>
<dbReference type="Gene3D" id="1.25.40.80">
    <property type="match status" value="1"/>
</dbReference>
<dbReference type="Pfam" id="PF00875">
    <property type="entry name" value="DNA_photolyase"/>
    <property type="match status" value="1"/>
</dbReference>
<keyword evidence="9" id="KW-0456">Lyase</keyword>
<dbReference type="SUPFAM" id="SSF48173">
    <property type="entry name" value="Cryptochrome/photolyase FAD-binding domain"/>
    <property type="match status" value="1"/>
</dbReference>
<dbReference type="PROSITE" id="PS00394">
    <property type="entry name" value="DNA_PHOTOLYASES_1_1"/>
    <property type="match status" value="1"/>
</dbReference>
<dbReference type="GO" id="GO:0009416">
    <property type="term" value="P:response to light stimulus"/>
    <property type="evidence" value="ECO:0007669"/>
    <property type="project" value="TreeGrafter"/>
</dbReference>
<evidence type="ECO:0000256" key="4">
    <source>
        <dbReference type="PIRSR" id="PIRSR602081-1"/>
    </source>
</evidence>
<feature type="region of interest" description="Disordered" evidence="7">
    <location>
        <begin position="177"/>
        <end position="200"/>
    </location>
</feature>
<gene>
    <name evidence="9" type="ORF">ADK37_01025</name>
</gene>